<organism evidence="4 5">
    <name type="scientific">Trifolium subterraneum</name>
    <name type="common">Subterranean clover</name>
    <dbReference type="NCBI Taxonomy" id="3900"/>
    <lineage>
        <taxon>Eukaryota</taxon>
        <taxon>Viridiplantae</taxon>
        <taxon>Streptophyta</taxon>
        <taxon>Embryophyta</taxon>
        <taxon>Tracheophyta</taxon>
        <taxon>Spermatophyta</taxon>
        <taxon>Magnoliopsida</taxon>
        <taxon>eudicotyledons</taxon>
        <taxon>Gunneridae</taxon>
        <taxon>Pentapetalae</taxon>
        <taxon>rosids</taxon>
        <taxon>fabids</taxon>
        <taxon>Fabales</taxon>
        <taxon>Fabaceae</taxon>
        <taxon>Papilionoideae</taxon>
        <taxon>50 kb inversion clade</taxon>
        <taxon>NPAAA clade</taxon>
        <taxon>Hologalegina</taxon>
        <taxon>IRL clade</taxon>
        <taxon>Trifolieae</taxon>
        <taxon>Trifolium</taxon>
    </lineage>
</organism>
<evidence type="ECO:0000313" key="4">
    <source>
        <dbReference type="EMBL" id="GAU30073.1"/>
    </source>
</evidence>
<proteinExistence type="inferred from homology"/>
<dbReference type="InterPro" id="IPR052215">
    <property type="entry name" value="Plant_ABCG"/>
</dbReference>
<dbReference type="Pfam" id="PF00005">
    <property type="entry name" value="ABC_tran"/>
    <property type="match status" value="1"/>
</dbReference>
<protein>
    <recommendedName>
        <fullName evidence="3">ABC transporter domain-containing protein</fullName>
    </recommendedName>
</protein>
<gene>
    <name evidence="4" type="ORF">TSUD_332420</name>
</gene>
<dbReference type="Gene3D" id="3.40.50.300">
    <property type="entry name" value="P-loop containing nucleotide triphosphate hydrolases"/>
    <property type="match status" value="1"/>
</dbReference>
<name>A0A2Z6MJS4_TRISU</name>
<accession>A0A2Z6MJS4</accession>
<reference evidence="5" key="1">
    <citation type="journal article" date="2017" name="Front. Plant Sci.">
        <title>Climate Clever Clovers: New Paradigm to Reduce the Environmental Footprint of Ruminants by Breeding Low Methanogenic Forages Utilizing Haplotype Variation.</title>
        <authorList>
            <person name="Kaur P."/>
            <person name="Appels R."/>
            <person name="Bayer P.E."/>
            <person name="Keeble-Gagnere G."/>
            <person name="Wang J."/>
            <person name="Hirakawa H."/>
            <person name="Shirasawa K."/>
            <person name="Vercoe P."/>
            <person name="Stefanova K."/>
            <person name="Durmic Z."/>
            <person name="Nichols P."/>
            <person name="Revell C."/>
            <person name="Isobe S.N."/>
            <person name="Edwards D."/>
            <person name="Erskine W."/>
        </authorList>
    </citation>
    <scope>NUCLEOTIDE SEQUENCE [LARGE SCALE GENOMIC DNA]</scope>
    <source>
        <strain evidence="5">cv. Daliak</strain>
    </source>
</reference>
<dbReference type="GO" id="GO:0016887">
    <property type="term" value="F:ATP hydrolysis activity"/>
    <property type="evidence" value="ECO:0007669"/>
    <property type="project" value="InterPro"/>
</dbReference>
<dbReference type="EMBL" id="DF973414">
    <property type="protein sequence ID" value="GAU30073.1"/>
    <property type="molecule type" value="Genomic_DNA"/>
</dbReference>
<dbReference type="PANTHER" id="PTHR48042">
    <property type="entry name" value="ABC TRANSPORTER G FAMILY MEMBER 11"/>
    <property type="match status" value="1"/>
</dbReference>
<dbReference type="InterPro" id="IPR027417">
    <property type="entry name" value="P-loop_NTPase"/>
</dbReference>
<evidence type="ECO:0000256" key="1">
    <source>
        <dbReference type="ARBA" id="ARBA00005814"/>
    </source>
</evidence>
<sequence length="78" mass="8326">MESKLKVDDEKRGSSLCLVWEDLTMYAATNPNFSSNNVGPKRKILINGLSGYAESNRIMAIIGPSGSGKSTLLHALAG</sequence>
<evidence type="ECO:0000313" key="5">
    <source>
        <dbReference type="Proteomes" id="UP000242715"/>
    </source>
</evidence>
<evidence type="ECO:0000259" key="3">
    <source>
        <dbReference type="Pfam" id="PF00005"/>
    </source>
</evidence>
<evidence type="ECO:0000256" key="2">
    <source>
        <dbReference type="ARBA" id="ARBA00022448"/>
    </source>
</evidence>
<comment type="similarity">
    <text evidence="1">Belongs to the ABC transporter superfamily. ABCG family. Eye pigment precursor importer (TC 3.A.1.204) subfamily.</text>
</comment>
<keyword evidence="5" id="KW-1185">Reference proteome</keyword>
<dbReference type="SUPFAM" id="SSF52540">
    <property type="entry name" value="P-loop containing nucleoside triphosphate hydrolases"/>
    <property type="match status" value="1"/>
</dbReference>
<dbReference type="Proteomes" id="UP000242715">
    <property type="component" value="Unassembled WGS sequence"/>
</dbReference>
<dbReference type="InterPro" id="IPR003439">
    <property type="entry name" value="ABC_transporter-like_ATP-bd"/>
</dbReference>
<dbReference type="AlphaFoldDB" id="A0A2Z6MJS4"/>
<feature type="domain" description="ABC transporter" evidence="3">
    <location>
        <begin position="47"/>
        <end position="78"/>
    </location>
</feature>
<dbReference type="PANTHER" id="PTHR48042:SF18">
    <property type="entry name" value="ABC TRANSPORTER G FAMILY MEMBER 12"/>
    <property type="match status" value="1"/>
</dbReference>
<dbReference type="OrthoDB" id="1931512at2759"/>
<dbReference type="GO" id="GO:0005524">
    <property type="term" value="F:ATP binding"/>
    <property type="evidence" value="ECO:0007669"/>
    <property type="project" value="InterPro"/>
</dbReference>
<keyword evidence="2" id="KW-0813">Transport</keyword>